<dbReference type="Proteomes" id="UP000316095">
    <property type="component" value="Unassembled WGS sequence"/>
</dbReference>
<dbReference type="InterPro" id="IPR037257">
    <property type="entry name" value="T2SS_E_N_sf"/>
</dbReference>
<dbReference type="EMBL" id="SJPG01000001">
    <property type="protein sequence ID" value="TWT60324.1"/>
    <property type="molecule type" value="Genomic_DNA"/>
</dbReference>
<keyword evidence="2" id="KW-1133">Transmembrane helix</keyword>
<organism evidence="4 5">
    <name type="scientific">Rubinisphaera italica</name>
    <dbReference type="NCBI Taxonomy" id="2527969"/>
    <lineage>
        <taxon>Bacteria</taxon>
        <taxon>Pseudomonadati</taxon>
        <taxon>Planctomycetota</taxon>
        <taxon>Planctomycetia</taxon>
        <taxon>Planctomycetales</taxon>
        <taxon>Planctomycetaceae</taxon>
        <taxon>Rubinisphaera</taxon>
    </lineage>
</organism>
<feature type="compositionally biased region" description="Basic and acidic residues" evidence="1">
    <location>
        <begin position="267"/>
        <end position="277"/>
    </location>
</feature>
<evidence type="ECO:0000313" key="5">
    <source>
        <dbReference type="Proteomes" id="UP000316095"/>
    </source>
</evidence>
<gene>
    <name evidence="4" type="ORF">Pan54_10380</name>
</gene>
<proteinExistence type="predicted"/>
<dbReference type="Pfam" id="PF05157">
    <property type="entry name" value="MshEN"/>
    <property type="match status" value="1"/>
</dbReference>
<accession>A0A5C5XC32</accession>
<evidence type="ECO:0000313" key="4">
    <source>
        <dbReference type="EMBL" id="TWT60324.1"/>
    </source>
</evidence>
<keyword evidence="5" id="KW-1185">Reference proteome</keyword>
<keyword evidence="2" id="KW-0812">Transmembrane</keyword>
<dbReference type="Gene3D" id="3.30.300.160">
    <property type="entry name" value="Type II secretion system, protein E, N-terminal domain"/>
    <property type="match status" value="1"/>
</dbReference>
<feature type="transmembrane region" description="Helical" evidence="2">
    <location>
        <begin position="314"/>
        <end position="334"/>
    </location>
</feature>
<evidence type="ECO:0000256" key="2">
    <source>
        <dbReference type="SAM" id="Phobius"/>
    </source>
</evidence>
<evidence type="ECO:0000259" key="3">
    <source>
        <dbReference type="Pfam" id="PF05157"/>
    </source>
</evidence>
<evidence type="ECO:0000256" key="1">
    <source>
        <dbReference type="SAM" id="MobiDB-lite"/>
    </source>
</evidence>
<comment type="caution">
    <text evidence="4">The sequence shown here is derived from an EMBL/GenBank/DDBJ whole genome shotgun (WGS) entry which is preliminary data.</text>
</comment>
<name>A0A5C5XC32_9PLAN</name>
<dbReference type="InterPro" id="IPR007831">
    <property type="entry name" value="T2SS_GspE_N"/>
</dbReference>
<feature type="region of interest" description="Disordered" evidence="1">
    <location>
        <begin position="254"/>
        <end position="277"/>
    </location>
</feature>
<keyword evidence="2" id="KW-0472">Membrane</keyword>
<protein>
    <submittedName>
        <fullName evidence="4">Bacteriophage N4 adsorption protein B</fullName>
    </submittedName>
</protein>
<reference evidence="4 5" key="1">
    <citation type="submission" date="2019-02" db="EMBL/GenBank/DDBJ databases">
        <title>Deep-cultivation of Planctomycetes and their phenomic and genomic characterization uncovers novel biology.</title>
        <authorList>
            <person name="Wiegand S."/>
            <person name="Jogler M."/>
            <person name="Boedeker C."/>
            <person name="Pinto D."/>
            <person name="Vollmers J."/>
            <person name="Rivas-Marin E."/>
            <person name="Kohn T."/>
            <person name="Peeters S.H."/>
            <person name="Heuer A."/>
            <person name="Rast P."/>
            <person name="Oberbeckmann S."/>
            <person name="Bunk B."/>
            <person name="Jeske O."/>
            <person name="Meyerdierks A."/>
            <person name="Storesund J.E."/>
            <person name="Kallscheuer N."/>
            <person name="Luecker S."/>
            <person name="Lage O.M."/>
            <person name="Pohl T."/>
            <person name="Merkel B.J."/>
            <person name="Hornburger P."/>
            <person name="Mueller R.-W."/>
            <person name="Bruemmer F."/>
            <person name="Labrenz M."/>
            <person name="Spormann A.M."/>
            <person name="Op Den Camp H."/>
            <person name="Overmann J."/>
            <person name="Amann R."/>
            <person name="Jetten M.S.M."/>
            <person name="Mascher T."/>
            <person name="Medema M.H."/>
            <person name="Devos D.P."/>
            <person name="Kaster A.-K."/>
            <person name="Ovreas L."/>
            <person name="Rohde M."/>
            <person name="Galperin M.Y."/>
            <person name="Jogler C."/>
        </authorList>
    </citation>
    <scope>NUCLEOTIDE SEQUENCE [LARGE SCALE GENOMIC DNA]</scope>
    <source>
        <strain evidence="4 5">Pan54</strain>
    </source>
</reference>
<feature type="domain" description="Type II secretion system protein GspE N-terminal" evidence="3">
    <location>
        <begin position="154"/>
        <end position="240"/>
    </location>
</feature>
<sequence>MAIDVYKQWLGIPEELRPPTHYQLLRLIDFEDDPEKIRAHYKKLNGLVRQYATGDYMLESQDLLNELAKAMLCLTDKSRKRDYDESLGREFGDEKDRGSKPMLRILVAEGEIGKSQISEVEEFADRRGLTHRDAVVQMKLVTPQKAAEALAQELGRPFVDLESTLPDDNVLDQVPRKLVKTHSILPLFVDEDVILVAAMDEPDHELEDEFRLRFGKPMRAVIATPLQINQSIAKYYAPGARDEAIAAQFDSKSVGRGKKSGKSSGKVKAEKPKSEMTDDEKKQNFQLGLIFMCWAVVGSALIDQFLIKPYLFPRWSFFLGLIFIVPPIAFFLLYEKHFKK</sequence>
<dbReference type="AlphaFoldDB" id="A0A5C5XC32"/>
<dbReference type="OrthoDB" id="291302at2"/>
<feature type="transmembrane region" description="Helical" evidence="2">
    <location>
        <begin position="285"/>
        <end position="302"/>
    </location>
</feature>
<dbReference type="RefSeq" id="WP_146502464.1">
    <property type="nucleotide sequence ID" value="NZ_SJPG01000001.1"/>
</dbReference>
<dbReference type="SUPFAM" id="SSF160246">
    <property type="entry name" value="EspE N-terminal domain-like"/>
    <property type="match status" value="1"/>
</dbReference>